<reference evidence="1" key="2">
    <citation type="submission" date="2025-08" db="UniProtKB">
        <authorList>
            <consortium name="Ensembl"/>
        </authorList>
    </citation>
    <scope>IDENTIFICATION</scope>
</reference>
<protein>
    <recommendedName>
        <fullName evidence="3">Integron gene cassette protein</fullName>
    </recommendedName>
</protein>
<sequence length="111" mass="12751">QLVLHKQVRSVLEGRTATSRHCWAIFAIGPRASVSSLAMTERISRASLSMSFSVRSRSACMMFRAMTTPRCRKSWLSLSRRACRISSQWLVYKLKRKKKIIAFSLAWSIKN</sequence>
<dbReference type="Ensembl" id="ENSDCDT00010023421.1">
    <property type="protein sequence ID" value="ENSDCDP00010021329.1"/>
    <property type="gene ID" value="ENSDCDG00010010459.1"/>
</dbReference>
<dbReference type="AlphaFoldDB" id="A0AAY4BK60"/>
<reference evidence="1 2" key="1">
    <citation type="submission" date="2020-06" db="EMBL/GenBank/DDBJ databases">
        <authorList>
            <consortium name="Wellcome Sanger Institute Data Sharing"/>
        </authorList>
    </citation>
    <scope>NUCLEOTIDE SEQUENCE [LARGE SCALE GENOMIC DNA]</scope>
</reference>
<evidence type="ECO:0000313" key="2">
    <source>
        <dbReference type="Proteomes" id="UP000694580"/>
    </source>
</evidence>
<keyword evidence="2" id="KW-1185">Reference proteome</keyword>
<reference evidence="1" key="3">
    <citation type="submission" date="2025-09" db="UniProtKB">
        <authorList>
            <consortium name="Ensembl"/>
        </authorList>
    </citation>
    <scope>IDENTIFICATION</scope>
</reference>
<proteinExistence type="predicted"/>
<evidence type="ECO:0000313" key="1">
    <source>
        <dbReference type="Ensembl" id="ENSDCDP00010021329.1"/>
    </source>
</evidence>
<organism evidence="1 2">
    <name type="scientific">Denticeps clupeoides</name>
    <name type="common">denticle herring</name>
    <dbReference type="NCBI Taxonomy" id="299321"/>
    <lineage>
        <taxon>Eukaryota</taxon>
        <taxon>Metazoa</taxon>
        <taxon>Chordata</taxon>
        <taxon>Craniata</taxon>
        <taxon>Vertebrata</taxon>
        <taxon>Euteleostomi</taxon>
        <taxon>Actinopterygii</taxon>
        <taxon>Neopterygii</taxon>
        <taxon>Teleostei</taxon>
        <taxon>Clupei</taxon>
        <taxon>Clupeiformes</taxon>
        <taxon>Denticipitoidei</taxon>
        <taxon>Denticipitidae</taxon>
        <taxon>Denticeps</taxon>
    </lineage>
</organism>
<dbReference type="GeneTree" id="ENSGT01030000237590"/>
<name>A0AAY4BK60_9TELE</name>
<accession>A0AAY4BK60</accession>
<dbReference type="Proteomes" id="UP000694580">
    <property type="component" value="Chromosome 17"/>
</dbReference>
<evidence type="ECO:0008006" key="3">
    <source>
        <dbReference type="Google" id="ProtNLM"/>
    </source>
</evidence>